<comment type="caution">
    <text evidence="7">The sequence shown here is derived from an EMBL/GenBank/DDBJ whole genome shotgun (WGS) entry which is preliminary data.</text>
</comment>
<dbReference type="PANTHER" id="PTHR40277">
    <property type="entry name" value="BLL5419 PROTEIN"/>
    <property type="match status" value="1"/>
</dbReference>
<feature type="transmembrane region" description="Helical" evidence="6">
    <location>
        <begin position="295"/>
        <end position="319"/>
    </location>
</feature>
<comment type="function">
    <text evidence="6">Catalyzes the transfer of a lysyl group from L-lysyl-tRNA(Lys) to membrane-bound phosphatidylglycerol (PG), which produces lysylphosphatidylglycerol (LPG), a major component of the bacterial membrane with a positive net charge. LPG synthesis contributes to bacterial virulence as it is involved in the resistance mechanism against cationic antimicrobial peptides (CAMP) produces by the host's immune system (defensins, cathelicidins) and by the competing microorganisms.</text>
</comment>
<sequence length="325" mass="36409">MCSYIFGVYIVKKYLKLIIKIFFILVIIFILLRKVNTEEILSYLLNADKKMLLLAFVMVCFMCGLLAFKWKVLLKNIKFVRLLEGVLIGHIITYSLGGQIVGEGGKIVLLKKTEKNMGMITASILVDKITGFLGGFIVGLIGMIFSRIPLSNKYKLYYCFIIGGCICLIIGLFNQKSINFWGWFLDGIKRKKGILRKIGEMLENVLNGIKRYVNDKKAILVSILWGIILQIVSVAVSFSVCYSLDIIIPFQDLCWIMSLVSVMALVPLSVMGLGVSQMSTISLLMLLGVSKELAIGYSLVLYIIMISVAVLSIVLLPLFHFISEV</sequence>
<evidence type="ECO:0000256" key="1">
    <source>
        <dbReference type="ARBA" id="ARBA00004651"/>
    </source>
</evidence>
<dbReference type="GO" id="GO:0005886">
    <property type="term" value="C:plasma membrane"/>
    <property type="evidence" value="ECO:0007669"/>
    <property type="project" value="UniProtKB-SubCell"/>
</dbReference>
<dbReference type="AlphaFoldDB" id="A0A9X5GQS4"/>
<keyword evidence="4 6" id="KW-1133">Transmembrane helix</keyword>
<dbReference type="EC" id="2.3.2.3" evidence="6"/>
<dbReference type="PANTHER" id="PTHR40277:SF1">
    <property type="entry name" value="BLL5419 PROTEIN"/>
    <property type="match status" value="1"/>
</dbReference>
<feature type="transmembrane region" description="Helical" evidence="6">
    <location>
        <begin position="122"/>
        <end position="144"/>
    </location>
</feature>
<dbReference type="InterPro" id="IPR022791">
    <property type="entry name" value="L-PG_synthase/AglD"/>
</dbReference>
<feature type="transmembrane region" description="Helical" evidence="6">
    <location>
        <begin position="253"/>
        <end position="275"/>
    </location>
</feature>
<keyword evidence="6" id="KW-0046">Antibiotic resistance</keyword>
<keyword evidence="8" id="KW-1185">Reference proteome</keyword>
<feature type="transmembrane region" description="Helical" evidence="6">
    <location>
        <begin position="218"/>
        <end position="241"/>
    </location>
</feature>
<comment type="catalytic activity">
    <reaction evidence="6">
        <text>L-lysyl-tRNA(Lys) + a 1,2-diacyl-sn-glycero-3-phospho-(1'-sn-glycerol) = a 1,2-diacyl-sn-glycero-3-phospho-1'-(3'-O-L-lysyl)-sn-glycerol + tRNA(Lys)</text>
        <dbReference type="Rhea" id="RHEA:10668"/>
        <dbReference type="Rhea" id="RHEA-COMP:9696"/>
        <dbReference type="Rhea" id="RHEA-COMP:9697"/>
        <dbReference type="ChEBI" id="CHEBI:64716"/>
        <dbReference type="ChEBI" id="CHEBI:75792"/>
        <dbReference type="ChEBI" id="CHEBI:78442"/>
        <dbReference type="ChEBI" id="CHEBI:78529"/>
        <dbReference type="EC" id="2.3.2.3"/>
    </reaction>
</comment>
<evidence type="ECO:0000313" key="8">
    <source>
        <dbReference type="Proteomes" id="UP001154420"/>
    </source>
</evidence>
<dbReference type="EMBL" id="QZDT01000001">
    <property type="protein sequence ID" value="NBJ91360.1"/>
    <property type="molecule type" value="Genomic_DNA"/>
</dbReference>
<evidence type="ECO:0000256" key="3">
    <source>
        <dbReference type="ARBA" id="ARBA00022692"/>
    </source>
</evidence>
<dbReference type="GO" id="GO:0046677">
    <property type="term" value="P:response to antibiotic"/>
    <property type="evidence" value="ECO:0007669"/>
    <property type="project" value="UniProtKB-KW"/>
</dbReference>
<evidence type="ECO:0000256" key="2">
    <source>
        <dbReference type="ARBA" id="ARBA00022475"/>
    </source>
</evidence>
<feature type="transmembrane region" description="Helical" evidence="6">
    <location>
        <begin position="14"/>
        <end position="32"/>
    </location>
</feature>
<organism evidence="7 8">
    <name type="scientific">Parablautia muri</name>
    <dbReference type="NCBI Taxonomy" id="2320879"/>
    <lineage>
        <taxon>Bacteria</taxon>
        <taxon>Bacillati</taxon>
        <taxon>Bacillota</taxon>
        <taxon>Clostridia</taxon>
        <taxon>Lachnospirales</taxon>
        <taxon>Lachnospiraceae</taxon>
        <taxon>Parablautia</taxon>
    </lineage>
</organism>
<proteinExistence type="inferred from homology"/>
<dbReference type="Pfam" id="PF03706">
    <property type="entry name" value="LPG_synthase_TM"/>
    <property type="match status" value="1"/>
</dbReference>
<keyword evidence="6" id="KW-0808">Transferase</keyword>
<comment type="similarity">
    <text evidence="6">Belongs to the LPG synthase family.</text>
</comment>
<protein>
    <recommendedName>
        <fullName evidence="6">Phosphatidylglycerol lysyltransferase</fullName>
        <ecNumber evidence="6">2.3.2.3</ecNumber>
    </recommendedName>
    <alternativeName>
        <fullName evidence="6">Lysylphosphatidylglycerol synthase</fullName>
    </alternativeName>
</protein>
<keyword evidence="5 6" id="KW-0472">Membrane</keyword>
<dbReference type="GO" id="GO:0006629">
    <property type="term" value="P:lipid metabolic process"/>
    <property type="evidence" value="ECO:0007669"/>
    <property type="project" value="UniProtKB-KW"/>
</dbReference>
<gene>
    <name evidence="6" type="primary">mprF</name>
    <name evidence="7" type="ORF">D5281_01850</name>
</gene>
<keyword evidence="2" id="KW-1003">Cell membrane</keyword>
<feature type="transmembrane region" description="Helical" evidence="6">
    <location>
        <begin position="52"/>
        <end position="70"/>
    </location>
</feature>
<keyword evidence="6" id="KW-0443">Lipid metabolism</keyword>
<keyword evidence="3 6" id="KW-0812">Transmembrane</keyword>
<dbReference type="GO" id="GO:0050071">
    <property type="term" value="F:phosphatidylglycerol lysyltransferase activity"/>
    <property type="evidence" value="ECO:0007669"/>
    <property type="project" value="UniProtKB-EC"/>
</dbReference>
<dbReference type="Proteomes" id="UP001154420">
    <property type="component" value="Unassembled WGS sequence"/>
</dbReference>
<reference evidence="7" key="1">
    <citation type="submission" date="2018-09" db="EMBL/GenBank/DDBJ databases">
        <title>Murine metabolic-syndrome-specific gut microbial biobank.</title>
        <authorList>
            <person name="Liu C."/>
        </authorList>
    </citation>
    <scope>NUCLEOTIDE SEQUENCE</scope>
    <source>
        <strain evidence="7">D42-62</strain>
    </source>
</reference>
<evidence type="ECO:0000313" key="7">
    <source>
        <dbReference type="EMBL" id="NBJ91360.1"/>
    </source>
</evidence>
<accession>A0A9X5GQS4</accession>
<comment type="subcellular location">
    <subcellularLocation>
        <location evidence="1 6">Cell membrane</location>
        <topology evidence="1 6">Multi-pass membrane protein</topology>
    </subcellularLocation>
</comment>
<feature type="transmembrane region" description="Helical" evidence="6">
    <location>
        <begin position="82"/>
        <end position="102"/>
    </location>
</feature>
<feature type="transmembrane region" description="Helical" evidence="6">
    <location>
        <begin position="156"/>
        <end position="173"/>
    </location>
</feature>
<evidence type="ECO:0000256" key="4">
    <source>
        <dbReference type="ARBA" id="ARBA00022989"/>
    </source>
</evidence>
<evidence type="ECO:0000256" key="6">
    <source>
        <dbReference type="RuleBase" id="RU363042"/>
    </source>
</evidence>
<name>A0A9X5GQS4_9FIRM</name>
<evidence type="ECO:0000256" key="5">
    <source>
        <dbReference type="ARBA" id="ARBA00023136"/>
    </source>
</evidence>